<proteinExistence type="predicted"/>
<sequence>MFWTNRAHPDNVWADTVHGRATMKVADVILPDFHDTIAALQHKPPVAIGTLSMNVTWKGGGKLERVDDDEKDVGGTVVQGPASVWFHVESDDGFSYTSDRHGQKTLVAEVRSERNGVFHH</sequence>
<gene>
    <name evidence="1" type="ORF">E0H75_21325</name>
</gene>
<dbReference type="AlphaFoldDB" id="A0A4V2M7U8"/>
<name>A0A4V2M7U8_9ACTN</name>
<accession>A0A4V2M7U8</accession>
<comment type="caution">
    <text evidence="1">The sequence shown here is derived from an EMBL/GenBank/DDBJ whole genome shotgun (WGS) entry which is preliminary data.</text>
</comment>
<dbReference type="EMBL" id="SJKD01000004">
    <property type="protein sequence ID" value="TCC49082.1"/>
    <property type="molecule type" value="Genomic_DNA"/>
</dbReference>
<reference evidence="1 2" key="1">
    <citation type="submission" date="2019-02" db="EMBL/GenBank/DDBJ databases">
        <title>Kribbella capetownensis sp. nov. and Kribbella speibonae sp. nov., isolated from soil.</title>
        <authorList>
            <person name="Curtis S.M."/>
            <person name="Norton I."/>
            <person name="Everest G.J."/>
            <person name="Meyers P.R."/>
        </authorList>
    </citation>
    <scope>NUCLEOTIDE SEQUENCE [LARGE SCALE GENOMIC DNA]</scope>
    <source>
        <strain evidence="1 2">YM53</strain>
    </source>
</reference>
<keyword evidence="2" id="KW-1185">Reference proteome</keyword>
<dbReference type="RefSeq" id="WP_131515354.1">
    <property type="nucleotide sequence ID" value="NZ_SJKD01000004.1"/>
</dbReference>
<evidence type="ECO:0000313" key="1">
    <source>
        <dbReference type="EMBL" id="TCC49082.1"/>
    </source>
</evidence>
<protein>
    <submittedName>
        <fullName evidence="1">Uncharacterized protein</fullName>
    </submittedName>
</protein>
<dbReference type="Proteomes" id="UP000293342">
    <property type="component" value="Unassembled WGS sequence"/>
</dbReference>
<evidence type="ECO:0000313" key="2">
    <source>
        <dbReference type="Proteomes" id="UP000293342"/>
    </source>
</evidence>
<organism evidence="1 2">
    <name type="scientific">Kribbella capetownensis</name>
    <dbReference type="NCBI Taxonomy" id="1572659"/>
    <lineage>
        <taxon>Bacteria</taxon>
        <taxon>Bacillati</taxon>
        <taxon>Actinomycetota</taxon>
        <taxon>Actinomycetes</taxon>
        <taxon>Propionibacteriales</taxon>
        <taxon>Kribbellaceae</taxon>
        <taxon>Kribbella</taxon>
    </lineage>
</organism>